<evidence type="ECO:0000259" key="10">
    <source>
        <dbReference type="PROSITE" id="PS51278"/>
    </source>
</evidence>
<dbReference type="CDD" id="cd00712">
    <property type="entry name" value="AsnB"/>
    <property type="match status" value="1"/>
</dbReference>
<evidence type="ECO:0000256" key="8">
    <source>
        <dbReference type="ARBA" id="ARBA00048741"/>
    </source>
</evidence>
<dbReference type="InterPro" id="IPR001962">
    <property type="entry name" value="Asn_synthase"/>
</dbReference>
<dbReference type="PROSITE" id="PS51278">
    <property type="entry name" value="GATASE_TYPE_2"/>
    <property type="match status" value="1"/>
</dbReference>
<dbReference type="InterPro" id="IPR006426">
    <property type="entry name" value="Asn_synth_AEB"/>
</dbReference>
<dbReference type="GO" id="GO:0005524">
    <property type="term" value="F:ATP binding"/>
    <property type="evidence" value="ECO:0007669"/>
    <property type="project" value="UniProtKB-KW"/>
</dbReference>
<accession>A0A3D9UFE7</accession>
<comment type="similarity">
    <text evidence="2">Belongs to the asparagine synthetase family.</text>
</comment>
<organism evidence="11 12">
    <name type="scientific">Bacillus mycoides</name>
    <dbReference type="NCBI Taxonomy" id="1405"/>
    <lineage>
        <taxon>Bacteria</taxon>
        <taxon>Bacillati</taxon>
        <taxon>Bacillota</taxon>
        <taxon>Bacilli</taxon>
        <taxon>Bacillales</taxon>
        <taxon>Bacillaceae</taxon>
        <taxon>Bacillus</taxon>
        <taxon>Bacillus cereus group</taxon>
    </lineage>
</organism>
<feature type="domain" description="Glutamine amidotransferase type-2" evidence="10">
    <location>
        <begin position="2"/>
        <end position="217"/>
    </location>
</feature>
<dbReference type="RefSeq" id="WP_113936915.1">
    <property type="nucleotide sequence ID" value="NZ_JBNNVF010000005.1"/>
</dbReference>
<dbReference type="PIRSF" id="PIRSF001589">
    <property type="entry name" value="Asn_synthetase_glu-h"/>
    <property type="match status" value="1"/>
</dbReference>
<sequence>MSAITGIVHLTNEPVLIEHGRRIMDCLYKYPANDIGIFHKENTFFGCHAQWITPEAIGEQLPYYNETAKLVITADAIIDNRNELFDRLQVNYNERKVIPDSKLILLAYQKWGEDAPKYLVGNFAFMIWDERNQKLFGARDFSGSRTLYYYYDKQRVVFCTTISPLLTLPYIRRELNEQWIAEYLAISTVVDTVDTSITPYKKIEQIPPAHSITIDRGKIKLTKYCTLDLGQKLKLKTDEEYVEAFQEVFQQAVTSCTRTYRQIGAHLSGGLDSGAVVSFAVKALSTENKQLHTFSYIPSDDFEDYTPKSLMPDERTFIQSTVQYVGGIKAHYLDFKEKNSFSEIDSLLEMMEMPYKFFENSFWLKGMYEKGQEEKVGVLLSGARGNLSISWGAALDYYAILLKRMKWFRLIYELHQYSKNAGGARLRRIPVVARVAFPFIDQIFPMGEPYEIPSFINQEFAKRTDVFNKLKNYGLDQKGWFATTNIYERRIRHFEDGFHWNATSTLGSKLSLYYSLWTRDPTNDIRVIRFCLSVPEKQFVQNGLDRALIRKSTEKYLPDKVRLNQRVRGVQGADWLHRMIPYWDMVIEELQQLSEDERILEFIDGKIIKRALSEISRDVRPEYATDPNYKILMRCLILYRFMKKFV</sequence>
<dbReference type="Gene3D" id="3.60.20.10">
    <property type="entry name" value="Glutamine Phosphoribosylpyrophosphate, subunit 1, domain 1"/>
    <property type="match status" value="1"/>
</dbReference>
<evidence type="ECO:0000313" key="12">
    <source>
        <dbReference type="Proteomes" id="UP000256530"/>
    </source>
</evidence>
<dbReference type="EMBL" id="QTTY01000023">
    <property type="protein sequence ID" value="REF25365.1"/>
    <property type="molecule type" value="Genomic_DNA"/>
</dbReference>
<keyword evidence="5 9" id="KW-0067">ATP-binding</keyword>
<dbReference type="PANTHER" id="PTHR43284:SF1">
    <property type="entry name" value="ASPARAGINE SYNTHETASE"/>
    <property type="match status" value="1"/>
</dbReference>
<evidence type="ECO:0000256" key="5">
    <source>
        <dbReference type="ARBA" id="ARBA00022840"/>
    </source>
</evidence>
<reference evidence="11 12" key="1">
    <citation type="submission" date="2018-08" db="EMBL/GenBank/DDBJ databases">
        <title>Freshwater and sediment microbial communities from various areas in North America, analyzing microbe dynamics in response to fracking.</title>
        <authorList>
            <person name="Lamendella R."/>
        </authorList>
    </citation>
    <scope>NUCLEOTIDE SEQUENCE [LARGE SCALE GENOMIC DNA]</scope>
    <source>
        <strain evidence="11 12">DB-1</strain>
    </source>
</reference>
<dbReference type="Proteomes" id="UP000256530">
    <property type="component" value="Unassembled WGS sequence"/>
</dbReference>
<evidence type="ECO:0000256" key="2">
    <source>
        <dbReference type="ARBA" id="ARBA00005752"/>
    </source>
</evidence>
<evidence type="ECO:0000313" key="11">
    <source>
        <dbReference type="EMBL" id="REF25365.1"/>
    </source>
</evidence>
<dbReference type="EC" id="6.3.5.4" evidence="3"/>
<comment type="catalytic activity">
    <reaction evidence="8">
        <text>L-aspartate + L-glutamine + ATP + H2O = L-asparagine + L-glutamate + AMP + diphosphate + H(+)</text>
        <dbReference type="Rhea" id="RHEA:12228"/>
        <dbReference type="ChEBI" id="CHEBI:15377"/>
        <dbReference type="ChEBI" id="CHEBI:15378"/>
        <dbReference type="ChEBI" id="CHEBI:29985"/>
        <dbReference type="ChEBI" id="CHEBI:29991"/>
        <dbReference type="ChEBI" id="CHEBI:30616"/>
        <dbReference type="ChEBI" id="CHEBI:33019"/>
        <dbReference type="ChEBI" id="CHEBI:58048"/>
        <dbReference type="ChEBI" id="CHEBI:58359"/>
        <dbReference type="ChEBI" id="CHEBI:456215"/>
        <dbReference type="EC" id="6.3.5.4"/>
    </reaction>
</comment>
<proteinExistence type="inferred from homology"/>
<dbReference type="InterPro" id="IPR014729">
    <property type="entry name" value="Rossmann-like_a/b/a_fold"/>
</dbReference>
<evidence type="ECO:0000256" key="3">
    <source>
        <dbReference type="ARBA" id="ARBA00012737"/>
    </source>
</evidence>
<dbReference type="GO" id="GO:0004066">
    <property type="term" value="F:asparagine synthase (glutamine-hydrolyzing) activity"/>
    <property type="evidence" value="ECO:0007669"/>
    <property type="project" value="UniProtKB-EC"/>
</dbReference>
<comment type="caution">
    <text evidence="11">The sequence shown here is derived from an EMBL/GenBank/DDBJ whole genome shotgun (WGS) entry which is preliminary data.</text>
</comment>
<gene>
    <name evidence="11" type="ORF">DET55_12331</name>
</gene>
<dbReference type="InterPro" id="IPR029055">
    <property type="entry name" value="Ntn_hydrolases_N"/>
</dbReference>
<dbReference type="PANTHER" id="PTHR43284">
    <property type="entry name" value="ASPARAGINE SYNTHETASE (GLUTAMINE-HYDROLYZING)"/>
    <property type="match status" value="1"/>
</dbReference>
<dbReference type="InterPro" id="IPR051786">
    <property type="entry name" value="ASN_synthetase/amidase"/>
</dbReference>
<evidence type="ECO:0000256" key="7">
    <source>
        <dbReference type="ARBA" id="ARBA00022962"/>
    </source>
</evidence>
<keyword evidence="6" id="KW-0028">Amino-acid biosynthesis</keyword>
<feature type="binding site" evidence="9">
    <location>
        <position position="297"/>
    </location>
    <ligand>
        <name>ATP</name>
        <dbReference type="ChEBI" id="CHEBI:30616"/>
    </ligand>
</feature>
<dbReference type="AlphaFoldDB" id="A0A3D9UFE7"/>
<dbReference type="InterPro" id="IPR033738">
    <property type="entry name" value="AsnB_N"/>
</dbReference>
<keyword evidence="6" id="KW-0061">Asparagine biosynthesis</keyword>
<feature type="binding site" evidence="9">
    <location>
        <position position="100"/>
    </location>
    <ligand>
        <name>L-glutamine</name>
        <dbReference type="ChEBI" id="CHEBI:58359"/>
    </ligand>
</feature>
<evidence type="ECO:0000256" key="9">
    <source>
        <dbReference type="PIRSR" id="PIRSR001589-2"/>
    </source>
</evidence>
<keyword evidence="4 9" id="KW-0547">Nucleotide-binding</keyword>
<evidence type="ECO:0000256" key="4">
    <source>
        <dbReference type="ARBA" id="ARBA00022741"/>
    </source>
</evidence>
<keyword evidence="7" id="KW-0315">Glutamine amidotransferase</keyword>
<name>A0A3D9UFE7_BACMY</name>
<evidence type="ECO:0000256" key="6">
    <source>
        <dbReference type="ARBA" id="ARBA00022888"/>
    </source>
</evidence>
<evidence type="ECO:0000256" key="1">
    <source>
        <dbReference type="ARBA" id="ARBA00005187"/>
    </source>
</evidence>
<dbReference type="GO" id="GO:0006529">
    <property type="term" value="P:asparagine biosynthetic process"/>
    <property type="evidence" value="ECO:0007669"/>
    <property type="project" value="UniProtKB-KW"/>
</dbReference>
<dbReference type="InterPro" id="IPR017932">
    <property type="entry name" value="GATase_2_dom"/>
</dbReference>
<dbReference type="SUPFAM" id="SSF52402">
    <property type="entry name" value="Adenine nucleotide alpha hydrolases-like"/>
    <property type="match status" value="1"/>
</dbReference>
<dbReference type="Gene3D" id="3.40.50.620">
    <property type="entry name" value="HUPs"/>
    <property type="match status" value="2"/>
</dbReference>
<dbReference type="SUPFAM" id="SSF56235">
    <property type="entry name" value="N-terminal nucleophile aminohydrolases (Ntn hydrolases)"/>
    <property type="match status" value="1"/>
</dbReference>
<dbReference type="Pfam" id="PF00733">
    <property type="entry name" value="Asn_synthase"/>
    <property type="match status" value="1"/>
</dbReference>
<dbReference type="Pfam" id="PF13537">
    <property type="entry name" value="GATase_7"/>
    <property type="match status" value="1"/>
</dbReference>
<protein>
    <recommendedName>
        <fullName evidence="3">asparagine synthase (glutamine-hydrolyzing)</fullName>
        <ecNumber evidence="3">6.3.5.4</ecNumber>
    </recommendedName>
</protein>
<comment type="pathway">
    <text evidence="1">Amino-acid biosynthesis; L-asparagine biosynthesis; L-asparagine from L-aspartate (L-Gln route): step 1/1.</text>
</comment>